<evidence type="ECO:0000256" key="1">
    <source>
        <dbReference type="SAM" id="MobiDB-lite"/>
    </source>
</evidence>
<evidence type="ECO:0000313" key="2">
    <source>
        <dbReference type="EMBL" id="KAK5965982.1"/>
    </source>
</evidence>
<sequence>MECMYVTNQQLSRSFTIISISGDTCIVRKFSGWCCLGGYTITRAVENDISSSEGNNNADDESPPIAINADSYPIRKEFEKLIQEKSTSSKISYDEPMPHRTSSIILDEET</sequence>
<comment type="caution">
    <text evidence="2">The sequence shown here is derived from an EMBL/GenBank/DDBJ whole genome shotgun (WGS) entry which is preliminary data.</text>
</comment>
<reference evidence="2 3" key="1">
    <citation type="submission" date="2019-10" db="EMBL/GenBank/DDBJ databases">
        <title>Assembly and Annotation for the nematode Trichostrongylus colubriformis.</title>
        <authorList>
            <person name="Martin J."/>
        </authorList>
    </citation>
    <scope>NUCLEOTIDE SEQUENCE [LARGE SCALE GENOMIC DNA]</scope>
    <source>
        <strain evidence="2">G859</strain>
        <tissue evidence="2">Whole worm</tissue>
    </source>
</reference>
<dbReference type="AlphaFoldDB" id="A0AAN8F1W0"/>
<gene>
    <name evidence="2" type="ORF">GCK32_006309</name>
</gene>
<dbReference type="EMBL" id="WIXE01024031">
    <property type="protein sequence ID" value="KAK5965982.1"/>
    <property type="molecule type" value="Genomic_DNA"/>
</dbReference>
<evidence type="ECO:0000313" key="3">
    <source>
        <dbReference type="Proteomes" id="UP001331761"/>
    </source>
</evidence>
<name>A0AAN8F1W0_TRICO</name>
<dbReference type="Proteomes" id="UP001331761">
    <property type="component" value="Unassembled WGS sequence"/>
</dbReference>
<organism evidence="2 3">
    <name type="scientific">Trichostrongylus colubriformis</name>
    <name type="common">Black scour worm</name>
    <dbReference type="NCBI Taxonomy" id="6319"/>
    <lineage>
        <taxon>Eukaryota</taxon>
        <taxon>Metazoa</taxon>
        <taxon>Ecdysozoa</taxon>
        <taxon>Nematoda</taxon>
        <taxon>Chromadorea</taxon>
        <taxon>Rhabditida</taxon>
        <taxon>Rhabditina</taxon>
        <taxon>Rhabditomorpha</taxon>
        <taxon>Strongyloidea</taxon>
        <taxon>Trichostrongylidae</taxon>
        <taxon>Trichostrongylus</taxon>
    </lineage>
</organism>
<protein>
    <submittedName>
        <fullName evidence="2">Uncharacterized protein</fullName>
    </submittedName>
</protein>
<keyword evidence="3" id="KW-1185">Reference proteome</keyword>
<accession>A0AAN8F1W0</accession>
<proteinExistence type="predicted"/>
<feature type="region of interest" description="Disordered" evidence="1">
    <location>
        <begin position="87"/>
        <end position="110"/>
    </location>
</feature>